<evidence type="ECO:0008006" key="5">
    <source>
        <dbReference type="Google" id="ProtNLM"/>
    </source>
</evidence>
<evidence type="ECO:0000313" key="3">
    <source>
        <dbReference type="EMBL" id="CAF4063204.1"/>
    </source>
</evidence>
<evidence type="ECO:0000256" key="1">
    <source>
        <dbReference type="ARBA" id="ARBA00007068"/>
    </source>
</evidence>
<dbReference type="EMBL" id="CAJOBC010024487">
    <property type="protein sequence ID" value="CAF4063204.1"/>
    <property type="molecule type" value="Genomic_DNA"/>
</dbReference>
<name>A0A815BJA8_9BILA</name>
<organism evidence="2 4">
    <name type="scientific">Didymodactylos carnosus</name>
    <dbReference type="NCBI Taxonomy" id="1234261"/>
    <lineage>
        <taxon>Eukaryota</taxon>
        <taxon>Metazoa</taxon>
        <taxon>Spiralia</taxon>
        <taxon>Gnathifera</taxon>
        <taxon>Rotifera</taxon>
        <taxon>Eurotatoria</taxon>
        <taxon>Bdelloidea</taxon>
        <taxon>Philodinida</taxon>
        <taxon>Philodinidae</taxon>
        <taxon>Didymodactylos</taxon>
    </lineage>
</organism>
<dbReference type="OrthoDB" id="331038at2759"/>
<dbReference type="EMBL" id="CAJNOQ010011308">
    <property type="protein sequence ID" value="CAF1273439.1"/>
    <property type="molecule type" value="Genomic_DNA"/>
</dbReference>
<dbReference type="SUPFAM" id="SSF56266">
    <property type="entry name" value="DmpA/ArgJ-like"/>
    <property type="match status" value="1"/>
</dbReference>
<comment type="caution">
    <text evidence="2">The sequence shown here is derived from an EMBL/GenBank/DDBJ whole genome shotgun (WGS) entry which is preliminary data.</text>
</comment>
<proteinExistence type="inferred from homology"/>
<dbReference type="InterPro" id="IPR005321">
    <property type="entry name" value="Peptidase_S58_DmpA"/>
</dbReference>
<keyword evidence="4" id="KW-1185">Reference proteome</keyword>
<evidence type="ECO:0000313" key="2">
    <source>
        <dbReference type="EMBL" id="CAF1273439.1"/>
    </source>
</evidence>
<evidence type="ECO:0000313" key="4">
    <source>
        <dbReference type="Proteomes" id="UP000663829"/>
    </source>
</evidence>
<accession>A0A815BJA8</accession>
<dbReference type="Proteomes" id="UP000681722">
    <property type="component" value="Unassembled WGS sequence"/>
</dbReference>
<dbReference type="InterPro" id="IPR016117">
    <property type="entry name" value="ArgJ-like_dom_sf"/>
</dbReference>
<dbReference type="GO" id="GO:0004177">
    <property type="term" value="F:aminopeptidase activity"/>
    <property type="evidence" value="ECO:0007669"/>
    <property type="project" value="TreeGrafter"/>
</dbReference>
<dbReference type="AlphaFoldDB" id="A0A815BJA8"/>
<dbReference type="Pfam" id="PF03576">
    <property type="entry name" value="Peptidase_S58"/>
    <property type="match status" value="1"/>
</dbReference>
<protein>
    <recommendedName>
        <fullName evidence="5">Peptidase S58 family protein</fullName>
    </recommendedName>
</protein>
<gene>
    <name evidence="2" type="ORF">GPM918_LOCUS27198</name>
    <name evidence="3" type="ORF">SRO942_LOCUS27483</name>
</gene>
<reference evidence="2" key="1">
    <citation type="submission" date="2021-02" db="EMBL/GenBank/DDBJ databases">
        <authorList>
            <person name="Nowell W R."/>
        </authorList>
    </citation>
    <scope>NUCLEOTIDE SEQUENCE</scope>
</reference>
<dbReference type="PANTHER" id="PTHR36512">
    <property type="entry name" value="D-AMINOPEPTIDASE"/>
    <property type="match status" value="1"/>
</dbReference>
<sequence>MRYLATGSSIMLNLEESSGSIVDVKGIKIGHYTDPRRPTGCTVILCDDDDGYVAGVDVRGSAPGTRETDLLNPVNTVDKVNAIVLSGGSAFGLDTASGVVRYLEEKNIGYSTNFPNIKIPIVPAEGVFTKDI</sequence>
<dbReference type="Gene3D" id="3.60.70.12">
    <property type="entry name" value="L-amino peptidase D-ALA esterase/amidase"/>
    <property type="match status" value="1"/>
</dbReference>
<dbReference type="Proteomes" id="UP000663829">
    <property type="component" value="Unassembled WGS sequence"/>
</dbReference>
<comment type="similarity">
    <text evidence="1">Belongs to the peptidase S58 family.</text>
</comment>
<dbReference type="PANTHER" id="PTHR36512:SF3">
    <property type="entry name" value="BLR5678 PROTEIN"/>
    <property type="match status" value="1"/>
</dbReference>